<dbReference type="InterPro" id="IPR044492">
    <property type="entry name" value="P_typ_ATPase_HD_dom"/>
</dbReference>
<dbReference type="EC" id="7.6.2.1" evidence="18"/>
<dbReference type="Pfam" id="PF16209">
    <property type="entry name" value="PhoLip_ATPase_N"/>
    <property type="match status" value="1"/>
</dbReference>
<feature type="domain" description="P-type ATPase A" evidence="20">
    <location>
        <begin position="378"/>
        <end position="518"/>
    </location>
</feature>
<dbReference type="Gene3D" id="3.40.1110.10">
    <property type="entry name" value="Calcium-transporting ATPase, cytoplasmic domain N"/>
    <property type="match status" value="1"/>
</dbReference>
<dbReference type="FunFam" id="3.40.1110.10:FF:000097">
    <property type="entry name" value="Phospholipid-transporting ATPase"/>
    <property type="match status" value="1"/>
</dbReference>
<feature type="transmembrane region" description="Helical" evidence="18">
    <location>
        <begin position="341"/>
        <end position="360"/>
    </location>
</feature>
<evidence type="ECO:0000259" key="21">
    <source>
        <dbReference type="Pfam" id="PF16209"/>
    </source>
</evidence>
<dbReference type="GO" id="GO:0140326">
    <property type="term" value="F:ATPase-coupled intramembrane lipid transporter activity"/>
    <property type="evidence" value="ECO:0007669"/>
    <property type="project" value="UniProtKB-EC"/>
</dbReference>
<evidence type="ECO:0000256" key="16">
    <source>
        <dbReference type="PIRSR" id="PIRSR606539-2"/>
    </source>
</evidence>
<feature type="compositionally biased region" description="Low complexity" evidence="19">
    <location>
        <begin position="185"/>
        <end position="199"/>
    </location>
</feature>
<dbReference type="SFLD" id="SFLDF00027">
    <property type="entry name" value="p-type_atpase"/>
    <property type="match status" value="1"/>
</dbReference>
<evidence type="ECO:0000259" key="22">
    <source>
        <dbReference type="Pfam" id="PF16212"/>
    </source>
</evidence>
<dbReference type="PROSITE" id="PS00154">
    <property type="entry name" value="ATPASE_E1_E2"/>
    <property type="match status" value="1"/>
</dbReference>
<evidence type="ECO:0000256" key="9">
    <source>
        <dbReference type="ARBA" id="ARBA00022842"/>
    </source>
</evidence>
<dbReference type="SFLD" id="SFLDS00003">
    <property type="entry name" value="Haloacid_Dehalogenase"/>
    <property type="match status" value="1"/>
</dbReference>
<dbReference type="GO" id="GO:0005768">
    <property type="term" value="C:endosome"/>
    <property type="evidence" value="ECO:0007669"/>
    <property type="project" value="TreeGrafter"/>
</dbReference>
<dbReference type="GO" id="GO:0045332">
    <property type="term" value="P:phospholipid translocation"/>
    <property type="evidence" value="ECO:0007669"/>
    <property type="project" value="TreeGrafter"/>
</dbReference>
<evidence type="ECO:0000256" key="8">
    <source>
        <dbReference type="ARBA" id="ARBA00022840"/>
    </source>
</evidence>
<feature type="binding site" evidence="16">
    <location>
        <position position="950"/>
    </location>
    <ligand>
        <name>ATP</name>
        <dbReference type="ChEBI" id="CHEBI:30616"/>
    </ligand>
</feature>
<dbReference type="Pfam" id="PF16212">
    <property type="entry name" value="PhoLip_ATPase_C"/>
    <property type="match status" value="1"/>
</dbReference>
<feature type="transmembrane region" description="Helical" evidence="18">
    <location>
        <begin position="1198"/>
        <end position="1218"/>
    </location>
</feature>
<evidence type="ECO:0000256" key="10">
    <source>
        <dbReference type="ARBA" id="ARBA00022967"/>
    </source>
</evidence>
<feature type="region of interest" description="Disordered" evidence="19">
    <location>
        <begin position="185"/>
        <end position="208"/>
    </location>
</feature>
<keyword evidence="10 18" id="KW-1278">Translocase</keyword>
<feature type="binding site" evidence="16">
    <location>
        <position position="815"/>
    </location>
    <ligand>
        <name>ATP</name>
        <dbReference type="ChEBI" id="CHEBI:30616"/>
    </ligand>
</feature>
<keyword evidence="6 17" id="KW-0479">Metal-binding</keyword>
<dbReference type="PANTHER" id="PTHR24092:SF5">
    <property type="entry name" value="PHOSPHOLIPID-TRANSPORTING ATPASE"/>
    <property type="match status" value="1"/>
</dbReference>
<dbReference type="InterPro" id="IPR006539">
    <property type="entry name" value="P-type_ATPase_IV"/>
</dbReference>
<feature type="binding site" evidence="17">
    <location>
        <position position="1060"/>
    </location>
    <ligand>
        <name>Mg(2+)</name>
        <dbReference type="ChEBI" id="CHEBI:18420"/>
    </ligand>
</feature>
<organism evidence="23 24">
    <name type="scientific">Blomia tropicalis</name>
    <name type="common">Mite</name>
    <dbReference type="NCBI Taxonomy" id="40697"/>
    <lineage>
        <taxon>Eukaryota</taxon>
        <taxon>Metazoa</taxon>
        <taxon>Ecdysozoa</taxon>
        <taxon>Arthropoda</taxon>
        <taxon>Chelicerata</taxon>
        <taxon>Arachnida</taxon>
        <taxon>Acari</taxon>
        <taxon>Acariformes</taxon>
        <taxon>Sarcoptiformes</taxon>
        <taxon>Astigmata</taxon>
        <taxon>Glycyphagoidea</taxon>
        <taxon>Echimyopodidae</taxon>
        <taxon>Blomia</taxon>
    </lineage>
</organism>
<evidence type="ECO:0000256" key="15">
    <source>
        <dbReference type="PIRSR" id="PIRSR606539-1"/>
    </source>
</evidence>
<keyword evidence="13 18" id="KW-0472">Membrane</keyword>
<feature type="binding site" evidence="16">
    <location>
        <position position="839"/>
    </location>
    <ligand>
        <name>ATP</name>
        <dbReference type="ChEBI" id="CHEBI:30616"/>
    </ligand>
</feature>
<dbReference type="InterPro" id="IPR036412">
    <property type="entry name" value="HAD-like_sf"/>
</dbReference>
<feature type="binding site" evidence="16">
    <location>
        <position position="949"/>
    </location>
    <ligand>
        <name>ATP</name>
        <dbReference type="ChEBI" id="CHEBI:30616"/>
    </ligand>
</feature>
<feature type="transmembrane region" description="Helical" evidence="18">
    <location>
        <begin position="245"/>
        <end position="264"/>
    </location>
</feature>
<name>A0A9Q0M4W4_BLOTA</name>
<comment type="cofactor">
    <cofactor evidence="1 17">
        <name>Mg(2+)</name>
        <dbReference type="ChEBI" id="CHEBI:18420"/>
    </cofactor>
</comment>
<feature type="binding site" evidence="17">
    <location>
        <position position="628"/>
    </location>
    <ligand>
        <name>Mg(2+)</name>
        <dbReference type="ChEBI" id="CHEBI:18420"/>
    </ligand>
</feature>
<comment type="similarity">
    <text evidence="3 18">Belongs to the cation transport ATPase (P-type) (TC 3.A.3) family. Type IV subfamily.</text>
</comment>
<dbReference type="PRINTS" id="PR00119">
    <property type="entry name" value="CATATPASE"/>
</dbReference>
<keyword evidence="7 16" id="KW-0547">Nucleotide-binding</keyword>
<feature type="transmembrane region" description="Helical" evidence="18">
    <location>
        <begin position="1252"/>
        <end position="1273"/>
    </location>
</feature>
<keyword evidence="24" id="KW-1185">Reference proteome</keyword>
<feature type="binding site" evidence="16">
    <location>
        <position position="1040"/>
    </location>
    <ligand>
        <name>ATP</name>
        <dbReference type="ChEBI" id="CHEBI:30616"/>
    </ligand>
</feature>
<dbReference type="SUPFAM" id="SSF56784">
    <property type="entry name" value="HAD-like"/>
    <property type="match status" value="1"/>
</dbReference>
<dbReference type="EMBL" id="JAPWDV010000003">
    <property type="protein sequence ID" value="KAJ6217490.1"/>
    <property type="molecule type" value="Genomic_DNA"/>
</dbReference>
<comment type="caution">
    <text evidence="23">The sequence shown here is derived from an EMBL/GenBank/DDBJ whole genome shotgun (WGS) entry which is preliminary data.</text>
</comment>
<feature type="binding site" evidence="16">
    <location>
        <position position="1064"/>
    </location>
    <ligand>
        <name>ATP</name>
        <dbReference type="ChEBI" id="CHEBI:30616"/>
    </ligand>
</feature>
<evidence type="ECO:0000259" key="20">
    <source>
        <dbReference type="Pfam" id="PF00122"/>
    </source>
</evidence>
<dbReference type="OMA" id="VIEVHAN"/>
<dbReference type="InterPro" id="IPR023299">
    <property type="entry name" value="ATPase_P-typ_cyto_dom_N"/>
</dbReference>
<feature type="binding site" evidence="16">
    <location>
        <position position="628"/>
    </location>
    <ligand>
        <name>ATP</name>
        <dbReference type="ChEBI" id="CHEBI:30616"/>
    </ligand>
</feature>
<feature type="domain" description="P-type ATPase N-terminal" evidence="21">
    <location>
        <begin position="279"/>
        <end position="343"/>
    </location>
</feature>
<evidence type="ECO:0000256" key="4">
    <source>
        <dbReference type="ARBA" id="ARBA00022448"/>
    </source>
</evidence>
<dbReference type="NCBIfam" id="TIGR01494">
    <property type="entry name" value="ATPase_P-type"/>
    <property type="match status" value="2"/>
</dbReference>
<feature type="binding site" evidence="16">
    <location>
        <position position="630"/>
    </location>
    <ligand>
        <name>ATP</name>
        <dbReference type="ChEBI" id="CHEBI:30616"/>
    </ligand>
</feature>
<feature type="binding site" evidence="16">
    <location>
        <position position="1034"/>
    </location>
    <ligand>
        <name>ATP</name>
        <dbReference type="ChEBI" id="CHEBI:30616"/>
    </ligand>
</feature>
<evidence type="ECO:0000256" key="5">
    <source>
        <dbReference type="ARBA" id="ARBA00022692"/>
    </source>
</evidence>
<dbReference type="InterPro" id="IPR023298">
    <property type="entry name" value="ATPase_P-typ_TM_dom_sf"/>
</dbReference>
<dbReference type="GO" id="GO:0005524">
    <property type="term" value="F:ATP binding"/>
    <property type="evidence" value="ECO:0007669"/>
    <property type="project" value="UniProtKB-UniRule"/>
</dbReference>
<feature type="binding site" evidence="16">
    <location>
        <position position="1063"/>
    </location>
    <ligand>
        <name>ATP</name>
        <dbReference type="ChEBI" id="CHEBI:30616"/>
    </ligand>
</feature>
<evidence type="ECO:0000256" key="2">
    <source>
        <dbReference type="ARBA" id="ARBA00004127"/>
    </source>
</evidence>
<keyword evidence="8 16" id="KW-0067">ATP-binding</keyword>
<dbReference type="FunFam" id="3.40.50.1000:FF:000009">
    <property type="entry name" value="Phospholipid-transporting ATPase"/>
    <property type="match status" value="1"/>
</dbReference>
<keyword evidence="12" id="KW-0445">Lipid transport</keyword>
<feature type="binding site" evidence="17">
    <location>
        <position position="630"/>
    </location>
    <ligand>
        <name>Mg(2+)</name>
        <dbReference type="ChEBI" id="CHEBI:18420"/>
    </ligand>
</feature>
<dbReference type="GO" id="GO:0016887">
    <property type="term" value="F:ATP hydrolysis activity"/>
    <property type="evidence" value="ECO:0007669"/>
    <property type="project" value="InterPro"/>
</dbReference>
<dbReference type="GO" id="GO:0000287">
    <property type="term" value="F:magnesium ion binding"/>
    <property type="evidence" value="ECO:0007669"/>
    <property type="project" value="UniProtKB-UniRule"/>
</dbReference>
<dbReference type="InterPro" id="IPR032631">
    <property type="entry name" value="P-type_ATPase_N"/>
</dbReference>
<dbReference type="Pfam" id="PF13246">
    <property type="entry name" value="Cation_ATPase"/>
    <property type="match status" value="1"/>
</dbReference>
<dbReference type="Gene3D" id="3.40.50.1000">
    <property type="entry name" value="HAD superfamily/HAD-like"/>
    <property type="match status" value="1"/>
</dbReference>
<feature type="region of interest" description="Disordered" evidence="19">
    <location>
        <begin position="1"/>
        <end position="79"/>
    </location>
</feature>
<feature type="domain" description="P-type ATPase C-terminal" evidence="22">
    <location>
        <begin position="1087"/>
        <end position="1313"/>
    </location>
</feature>
<feature type="binding site" evidence="16">
    <location>
        <position position="868"/>
    </location>
    <ligand>
        <name>ATP</name>
        <dbReference type="ChEBI" id="CHEBI:30616"/>
    </ligand>
</feature>
<dbReference type="InterPro" id="IPR008250">
    <property type="entry name" value="ATPase_P-typ_transduc_dom_A_sf"/>
</dbReference>
<keyword evidence="11 18" id="KW-1133">Transmembrane helix</keyword>
<feature type="transmembrane region" description="Helical" evidence="18">
    <location>
        <begin position="1285"/>
        <end position="1304"/>
    </location>
</feature>
<evidence type="ECO:0000256" key="12">
    <source>
        <dbReference type="ARBA" id="ARBA00023055"/>
    </source>
</evidence>
<dbReference type="GO" id="GO:0005802">
    <property type="term" value="C:trans-Golgi network"/>
    <property type="evidence" value="ECO:0007669"/>
    <property type="project" value="TreeGrafter"/>
</dbReference>
<evidence type="ECO:0000256" key="7">
    <source>
        <dbReference type="ARBA" id="ARBA00022741"/>
    </source>
</evidence>
<comment type="catalytic activity">
    <reaction evidence="14 18">
        <text>ATP + H2O + phospholipidSide 1 = ADP + phosphate + phospholipidSide 2.</text>
        <dbReference type="EC" id="7.6.2.1"/>
    </reaction>
</comment>
<dbReference type="SUPFAM" id="SSF81653">
    <property type="entry name" value="Calcium ATPase, transduction domain A"/>
    <property type="match status" value="1"/>
</dbReference>
<dbReference type="InterPro" id="IPR059000">
    <property type="entry name" value="ATPase_P-type_domA"/>
</dbReference>
<feature type="transmembrane region" description="Helical" evidence="18">
    <location>
        <begin position="568"/>
        <end position="588"/>
    </location>
</feature>
<dbReference type="GO" id="GO:0006890">
    <property type="term" value="P:retrograde vesicle-mediated transport, Golgi to endoplasmic reticulum"/>
    <property type="evidence" value="ECO:0007669"/>
    <property type="project" value="TreeGrafter"/>
</dbReference>
<accession>A0A9Q0M4W4</accession>
<evidence type="ECO:0000256" key="3">
    <source>
        <dbReference type="ARBA" id="ARBA00008109"/>
    </source>
</evidence>
<feature type="binding site" evidence="16">
    <location>
        <position position="629"/>
    </location>
    <ligand>
        <name>ATP</name>
        <dbReference type="ChEBI" id="CHEBI:30616"/>
    </ligand>
</feature>
<dbReference type="SUPFAM" id="SSF81660">
    <property type="entry name" value="Metal cation-transporting ATPase, ATP-binding domain N"/>
    <property type="match status" value="1"/>
</dbReference>
<evidence type="ECO:0000256" key="6">
    <source>
        <dbReference type="ARBA" id="ARBA00022723"/>
    </source>
</evidence>
<gene>
    <name evidence="23" type="ORF">RDWZM_008647</name>
</gene>
<dbReference type="NCBIfam" id="TIGR01652">
    <property type="entry name" value="ATPase-Plipid"/>
    <property type="match status" value="1"/>
</dbReference>
<evidence type="ECO:0000313" key="23">
    <source>
        <dbReference type="EMBL" id="KAJ6217490.1"/>
    </source>
</evidence>
<dbReference type="Proteomes" id="UP001142055">
    <property type="component" value="Chromosome 3"/>
</dbReference>
<evidence type="ECO:0000313" key="24">
    <source>
        <dbReference type="Proteomes" id="UP001142055"/>
    </source>
</evidence>
<dbReference type="InterPro" id="IPR018303">
    <property type="entry name" value="ATPase_P-typ_P_site"/>
</dbReference>
<dbReference type="SFLD" id="SFLDG00002">
    <property type="entry name" value="C1.7:_P-type_atpase_like"/>
    <property type="match status" value="1"/>
</dbReference>
<proteinExistence type="inferred from homology"/>
<feature type="transmembrane region" description="Helical" evidence="18">
    <location>
        <begin position="1121"/>
        <end position="1141"/>
    </location>
</feature>
<dbReference type="InterPro" id="IPR032630">
    <property type="entry name" value="P_typ_ATPase_c"/>
</dbReference>
<dbReference type="Pfam" id="PF00122">
    <property type="entry name" value="E1-E2_ATPase"/>
    <property type="match status" value="1"/>
</dbReference>
<evidence type="ECO:0000256" key="11">
    <source>
        <dbReference type="ARBA" id="ARBA00022989"/>
    </source>
</evidence>
<comment type="subcellular location">
    <subcellularLocation>
        <location evidence="2">Endomembrane system</location>
        <topology evidence="2">Multi-pass membrane protein</topology>
    </subcellularLocation>
    <subcellularLocation>
        <location evidence="18">Membrane</location>
        <topology evidence="18">Multi-pass membrane protein</topology>
    </subcellularLocation>
</comment>
<protein>
    <recommendedName>
        <fullName evidence="18">Phospholipid-transporting ATPase</fullName>
        <ecNumber evidence="18">7.6.2.1</ecNumber>
    </recommendedName>
</protein>
<evidence type="ECO:0000256" key="13">
    <source>
        <dbReference type="ARBA" id="ARBA00023136"/>
    </source>
</evidence>
<evidence type="ECO:0000256" key="14">
    <source>
        <dbReference type="ARBA" id="ARBA00034036"/>
    </source>
</evidence>
<dbReference type="InterPro" id="IPR001757">
    <property type="entry name" value="P_typ_ATPase"/>
</dbReference>
<evidence type="ECO:0000256" key="17">
    <source>
        <dbReference type="PIRSR" id="PIRSR606539-3"/>
    </source>
</evidence>
<sequence length="1320" mass="151215">MSHQGGEFIDQWVISERNVRSNKKKKKRQQEHQQQQKQQYRKGMKRTSSEESVKRQNQQQWHATVHEPLPLPKQRPSESYTVVAHNRIDTDSPVLVNNQPSVPNQIETNLDKYDIRTPLFNTNQTNNWTIDYGTGSSSANDHNRHPIVSHDHHCTLPQSQSVNVELNTRHPLLFNVVQQDSRKVSSISSEEGGLGSTESDALLSGSRATSNQNKTASINILDSDIGRLNTTDDYDHTRRKRKKGYMASACCLCIAFSECFRRLFCFIWRKKAIKPRDVHICSSELKSTNEYPLNIVRNQKYNIFTFLPIVLFNQFKFFLNLYFLLMACSQFIPSLKVGPIFTYWAPLGFVLGVTLIREAIDDLLRYKRDKAVNSECYTKITRHEGNQRIPSAKIKVGDLILVDKNQRVPADMVFLRTSEKNGACFIRTDQLDGETDWKLRLATSPTQELDNNDAIFEMDAFIHAEEPRRDIHSFQGKFVNNSTNKETPLSIENTFWANTVVASGTAVGIVIYTGPETRSMMNNNEPRSKVGLLDYEVNELTKLLFAAVVILAFAMICLKGFSGYWYIYWFRYVLLFSYIIPISLRVNLEMGRVAYCQMIQRDMEIMGTLARTTTIPEDLGRIAYLLTDKTGTLTKNEMIFKKIHFGRMSYTTEYFEEVTAILRAYYNPRQVANAQISNYQTHRRENSNASTSSFTLERRQHMRVDSYEVDRDIVYRVQQSVLAIALCHNVTPAHENHFKNDGKDSMHIDQGSSTVSIPMKDMAITYHASSPDEVALVQWTEKVGLTLVFRDIKNIKLRNPFGHLMDFEILDLFPFSSETKRMGIIIKDLNTHEIVFYLKGADTVMSSIITYSDWLQEQCDNMARSGLRTLVVAKKILDEEQYNDFQERYNQAKCNMNDRSARIRAVLATLEKDMELLCLTGVEDRLQDGVATTLKGLQDAGIKLWMLTGDKLETAISIAKSSQLVKKMQEVYVLNESGKKLKTRSEVHSELNNFHRKSDFPLVIRGEDLELCMKYYSAEFMDLATQCSAVVCCRCSPTQKAEVVKMIQNRTGKRACAVGDGGNDVSMIQTANVGIGIVGKEGQQASLAADFSILQFSNIYRLILLHGRYSYKRSATLSQFIIHRGLIISTLQAIFSSAFYFASVPLYQGFLMIGYATFYTMFPVFSIVLDKDVSPRLVMKFPELYKLMKGRSLSYKTFFIWVLISIYQGSVIMYGSILLFNDEFIHVVAITFTAVILTELLMLALTVRTWHWLMIVAELISFSTYLLTLILAPQYFDEKFIQSRAFLWKVTLMTLVSCLPLYVLKFLHRKIAPPSHHKLN</sequence>
<keyword evidence="5 18" id="KW-0812">Transmembrane</keyword>
<dbReference type="SUPFAM" id="SSF81665">
    <property type="entry name" value="Calcium ATPase, transmembrane domain M"/>
    <property type="match status" value="1"/>
</dbReference>
<feature type="binding site" evidence="16">
    <location>
        <position position="948"/>
    </location>
    <ligand>
        <name>ATP</name>
        <dbReference type="ChEBI" id="CHEBI:30616"/>
    </ligand>
</feature>
<dbReference type="GO" id="GO:0006897">
    <property type="term" value="P:endocytosis"/>
    <property type="evidence" value="ECO:0007669"/>
    <property type="project" value="TreeGrafter"/>
</dbReference>
<feature type="transmembrane region" description="Helical" evidence="18">
    <location>
        <begin position="1224"/>
        <end position="1245"/>
    </location>
</feature>
<keyword evidence="4" id="KW-0813">Transport</keyword>
<feature type="binding site" evidence="17">
    <location>
        <position position="1064"/>
    </location>
    <ligand>
        <name>Mg(2+)</name>
        <dbReference type="ChEBI" id="CHEBI:18420"/>
    </ligand>
</feature>
<feature type="compositionally biased region" description="Basic residues" evidence="19">
    <location>
        <begin position="20"/>
        <end position="29"/>
    </location>
</feature>
<feature type="active site" description="4-aspartylphosphate intermediate" evidence="15">
    <location>
        <position position="628"/>
    </location>
</feature>
<dbReference type="Gene3D" id="2.70.150.10">
    <property type="entry name" value="Calcium-transporting ATPase, cytoplasmic transduction domain A"/>
    <property type="match status" value="1"/>
</dbReference>
<evidence type="ECO:0000256" key="19">
    <source>
        <dbReference type="SAM" id="MobiDB-lite"/>
    </source>
</evidence>
<keyword evidence="9 17" id="KW-0460">Magnesium</keyword>
<evidence type="ECO:0000256" key="18">
    <source>
        <dbReference type="RuleBase" id="RU362033"/>
    </source>
</evidence>
<feature type="transmembrane region" description="Helical" evidence="18">
    <location>
        <begin position="1147"/>
        <end position="1169"/>
    </location>
</feature>
<feature type="transmembrane region" description="Helical" evidence="18">
    <location>
        <begin position="543"/>
        <end position="562"/>
    </location>
</feature>
<evidence type="ECO:0000256" key="1">
    <source>
        <dbReference type="ARBA" id="ARBA00001946"/>
    </source>
</evidence>
<feature type="binding site" evidence="16">
    <location>
        <position position="773"/>
    </location>
    <ligand>
        <name>ATP</name>
        <dbReference type="ChEBI" id="CHEBI:30616"/>
    </ligand>
</feature>
<dbReference type="GO" id="GO:0005886">
    <property type="term" value="C:plasma membrane"/>
    <property type="evidence" value="ECO:0007669"/>
    <property type="project" value="TreeGrafter"/>
</dbReference>
<dbReference type="PANTHER" id="PTHR24092">
    <property type="entry name" value="PROBABLE PHOSPHOLIPID-TRANSPORTING ATPASE"/>
    <property type="match status" value="1"/>
</dbReference>
<dbReference type="InterPro" id="IPR023214">
    <property type="entry name" value="HAD_sf"/>
</dbReference>
<reference evidence="23" key="1">
    <citation type="submission" date="2022-12" db="EMBL/GenBank/DDBJ databases">
        <title>Genome assemblies of Blomia tropicalis.</title>
        <authorList>
            <person name="Cui Y."/>
        </authorList>
    </citation>
    <scope>NUCLEOTIDE SEQUENCE</scope>
    <source>
        <tissue evidence="23">Adult mites</tissue>
    </source>
</reference>